<evidence type="ECO:0000256" key="2">
    <source>
        <dbReference type="ARBA" id="ARBA00005028"/>
    </source>
</evidence>
<name>A0ABT6H576_9BACI</name>
<dbReference type="SUPFAM" id="SSF74650">
    <property type="entry name" value="Galactose mutarotase-like"/>
    <property type="match status" value="1"/>
</dbReference>
<dbReference type="NCBIfam" id="NF008277">
    <property type="entry name" value="PRK11055.1"/>
    <property type="match status" value="1"/>
</dbReference>
<dbReference type="RefSeq" id="WP_278018243.1">
    <property type="nucleotide sequence ID" value="NZ_JARRRY010000007.1"/>
</dbReference>
<keyword evidence="10" id="KW-1185">Reference proteome</keyword>
<dbReference type="Gene3D" id="2.70.98.10">
    <property type="match status" value="1"/>
</dbReference>
<reference evidence="9 10" key="1">
    <citation type="submission" date="2023-04" db="EMBL/GenBank/DDBJ databases">
        <title>Ectobacillus antri isolated from activated sludge.</title>
        <authorList>
            <person name="Yan P."/>
            <person name="Liu X."/>
        </authorList>
    </citation>
    <scope>NUCLEOTIDE SEQUENCE [LARGE SCALE GENOMIC DNA]</scope>
    <source>
        <strain evidence="9 10">C18H</strain>
    </source>
</reference>
<organism evidence="9 10">
    <name type="scientific">Ectobacillus antri</name>
    <dbReference type="NCBI Taxonomy" id="2486280"/>
    <lineage>
        <taxon>Bacteria</taxon>
        <taxon>Bacillati</taxon>
        <taxon>Bacillota</taxon>
        <taxon>Bacilli</taxon>
        <taxon>Bacillales</taxon>
        <taxon>Bacillaceae</taxon>
        <taxon>Ectobacillus</taxon>
    </lineage>
</organism>
<evidence type="ECO:0000256" key="8">
    <source>
        <dbReference type="PIRNR" id="PIRNR005096"/>
    </source>
</evidence>
<evidence type="ECO:0000256" key="4">
    <source>
        <dbReference type="ARBA" id="ARBA00013185"/>
    </source>
</evidence>
<dbReference type="PANTHER" id="PTHR10091:SF0">
    <property type="entry name" value="GALACTOSE MUTAROTASE"/>
    <property type="match status" value="1"/>
</dbReference>
<dbReference type="InterPro" id="IPR018052">
    <property type="entry name" value="Ald1_epimerase_CS"/>
</dbReference>
<protein>
    <recommendedName>
        <fullName evidence="5 8">Aldose 1-epimerase</fullName>
        <ecNumber evidence="4 8">5.1.3.3</ecNumber>
    </recommendedName>
</protein>
<dbReference type="EC" id="5.1.3.3" evidence="4 8"/>
<dbReference type="PROSITE" id="PS00545">
    <property type="entry name" value="ALDOSE_1_EPIMERASE"/>
    <property type="match status" value="1"/>
</dbReference>
<evidence type="ECO:0000256" key="3">
    <source>
        <dbReference type="ARBA" id="ARBA00006206"/>
    </source>
</evidence>
<dbReference type="InterPro" id="IPR047215">
    <property type="entry name" value="Galactose_mutarotase-like"/>
</dbReference>
<dbReference type="PANTHER" id="PTHR10091">
    <property type="entry name" value="ALDOSE-1-EPIMERASE"/>
    <property type="match status" value="1"/>
</dbReference>
<dbReference type="InterPro" id="IPR008183">
    <property type="entry name" value="Aldose_1/G6P_1-epimerase"/>
</dbReference>
<evidence type="ECO:0000256" key="1">
    <source>
        <dbReference type="ARBA" id="ARBA00001614"/>
    </source>
</evidence>
<keyword evidence="7 8" id="KW-0119">Carbohydrate metabolism</keyword>
<dbReference type="Pfam" id="PF01263">
    <property type="entry name" value="Aldose_epim"/>
    <property type="match status" value="1"/>
</dbReference>
<proteinExistence type="inferred from homology"/>
<evidence type="ECO:0000256" key="5">
    <source>
        <dbReference type="ARBA" id="ARBA00014165"/>
    </source>
</evidence>
<dbReference type="InterPro" id="IPR014718">
    <property type="entry name" value="GH-type_carb-bd"/>
</dbReference>
<gene>
    <name evidence="9" type="ORF">P6P90_10370</name>
</gene>
<accession>A0ABT6H576</accession>
<comment type="pathway">
    <text evidence="2 8">Carbohydrate metabolism; hexose metabolism.</text>
</comment>
<sequence>MRIVQERFGEMEGKIITATTLINHRGMEVTSINYGCIITSILTPDQYGIKENIVLGFDSLEEYKKHSPYFGAVVGRFAGRIQGSSFTLDGVSYHLPRNNGQNHLHGGVKGFDKAIWDIEVVMGKQEAKVVYSYLSPDGEEGYPGNLHIKVIYTLSDRDELTISYEAVSDKNTLLNVTNHSYFNLSGNLKRDTLEHELTIKSDFFLELGEDLIPTGELLSVQGTTFDFRQGRKLQDGIQFQHPQNKLAGGYDHPFVLNEHNNREIELRDKESGRMLTIETDQPSVVLYSGSQLSSDYTIRGVQCRKYLGVCLETQGFPDNIHHPHLPSTILEAGKVYQSQTKYLFGLTEL</sequence>
<comment type="caution">
    <text evidence="9">The sequence shown here is derived from an EMBL/GenBank/DDBJ whole genome shotgun (WGS) entry which is preliminary data.</text>
</comment>
<dbReference type="GO" id="GO:0016853">
    <property type="term" value="F:isomerase activity"/>
    <property type="evidence" value="ECO:0007669"/>
    <property type="project" value="UniProtKB-KW"/>
</dbReference>
<dbReference type="Proteomes" id="UP001218246">
    <property type="component" value="Unassembled WGS sequence"/>
</dbReference>
<evidence type="ECO:0000313" key="9">
    <source>
        <dbReference type="EMBL" id="MDG5754374.1"/>
    </source>
</evidence>
<dbReference type="PIRSF" id="PIRSF005096">
    <property type="entry name" value="GALM"/>
    <property type="match status" value="1"/>
</dbReference>
<evidence type="ECO:0000313" key="10">
    <source>
        <dbReference type="Proteomes" id="UP001218246"/>
    </source>
</evidence>
<evidence type="ECO:0000256" key="7">
    <source>
        <dbReference type="ARBA" id="ARBA00023277"/>
    </source>
</evidence>
<dbReference type="InterPro" id="IPR015443">
    <property type="entry name" value="Aldose_1-epimerase"/>
</dbReference>
<keyword evidence="6 8" id="KW-0413">Isomerase</keyword>
<evidence type="ECO:0000256" key="6">
    <source>
        <dbReference type="ARBA" id="ARBA00023235"/>
    </source>
</evidence>
<dbReference type="CDD" id="cd09019">
    <property type="entry name" value="galactose_mutarotase_like"/>
    <property type="match status" value="1"/>
</dbReference>
<dbReference type="InterPro" id="IPR011013">
    <property type="entry name" value="Gal_mutarotase_sf_dom"/>
</dbReference>
<dbReference type="EMBL" id="JARULN010000008">
    <property type="protein sequence ID" value="MDG5754374.1"/>
    <property type="molecule type" value="Genomic_DNA"/>
</dbReference>
<comment type="similarity">
    <text evidence="3 8">Belongs to the aldose epimerase family.</text>
</comment>
<comment type="catalytic activity">
    <reaction evidence="1 8">
        <text>alpha-D-glucose = beta-D-glucose</text>
        <dbReference type="Rhea" id="RHEA:10264"/>
        <dbReference type="ChEBI" id="CHEBI:15903"/>
        <dbReference type="ChEBI" id="CHEBI:17925"/>
        <dbReference type="EC" id="5.1.3.3"/>
    </reaction>
</comment>